<feature type="compositionally biased region" description="Low complexity" evidence="13">
    <location>
        <begin position="23"/>
        <end position="35"/>
    </location>
</feature>
<comment type="function">
    <text evidence="1">Catalyzes an early step in riboflavin biosynthesis, the NADPH-dependent reduction of the ribose side chain of 2,5-diamino-6-ribosylamino-4(3H)-pyrimidinone 5'-phosphate, yielding 2,5-diamino-6-ribitylamino-4(3H)-pyrimidinone 5'-phosphate.</text>
</comment>
<keyword evidence="7" id="KW-0521">NADP</keyword>
<organism evidence="15 16">
    <name type="scientific">Periconia macrospinosa</name>
    <dbReference type="NCBI Taxonomy" id="97972"/>
    <lineage>
        <taxon>Eukaryota</taxon>
        <taxon>Fungi</taxon>
        <taxon>Dikarya</taxon>
        <taxon>Ascomycota</taxon>
        <taxon>Pezizomycotina</taxon>
        <taxon>Dothideomycetes</taxon>
        <taxon>Pleosporomycetidae</taxon>
        <taxon>Pleosporales</taxon>
        <taxon>Massarineae</taxon>
        <taxon>Periconiaceae</taxon>
        <taxon>Periconia</taxon>
    </lineage>
</organism>
<keyword evidence="6" id="KW-0686">Riboflavin biosynthesis</keyword>
<comment type="pathway">
    <text evidence="2">Cofactor biosynthesis; riboflavin biosynthesis.</text>
</comment>
<evidence type="ECO:0000256" key="10">
    <source>
        <dbReference type="ARBA" id="ARBA00031630"/>
    </source>
</evidence>
<comment type="similarity">
    <text evidence="3">Belongs to the HTP reductase family.</text>
</comment>
<comment type="catalytic activity">
    <reaction evidence="12">
        <text>2,5-diamino-6-(1-D-ribitylamino)pyrimidin-4(3H)-one 5'-phosphate + NADP(+) = 2,5-diamino-6-(1-D-ribosylamino)pyrimidin-4(3H)-one 5'-phosphate + NADPH + H(+)</text>
        <dbReference type="Rhea" id="RHEA:27278"/>
        <dbReference type="ChEBI" id="CHEBI:15378"/>
        <dbReference type="ChEBI" id="CHEBI:57783"/>
        <dbReference type="ChEBI" id="CHEBI:58349"/>
        <dbReference type="ChEBI" id="CHEBI:58890"/>
        <dbReference type="ChEBI" id="CHEBI:59545"/>
        <dbReference type="EC" id="1.1.1.302"/>
    </reaction>
</comment>
<evidence type="ECO:0000313" key="15">
    <source>
        <dbReference type="EMBL" id="PVH91555.1"/>
    </source>
</evidence>
<keyword evidence="8" id="KW-0560">Oxidoreductase</keyword>
<dbReference type="InterPro" id="IPR024072">
    <property type="entry name" value="DHFR-like_dom_sf"/>
</dbReference>
<keyword evidence="16" id="KW-1185">Reference proteome</keyword>
<evidence type="ECO:0000256" key="8">
    <source>
        <dbReference type="ARBA" id="ARBA00023002"/>
    </source>
</evidence>
<name>A0A2V1D0M9_9PLEO</name>
<dbReference type="InterPro" id="IPR050765">
    <property type="entry name" value="Riboflavin_Biosynth_HTPR"/>
</dbReference>
<feature type="region of interest" description="Disordered" evidence="13">
    <location>
        <begin position="1"/>
        <end position="38"/>
    </location>
</feature>
<evidence type="ECO:0000256" key="13">
    <source>
        <dbReference type="SAM" id="MobiDB-lite"/>
    </source>
</evidence>
<evidence type="ECO:0000256" key="6">
    <source>
        <dbReference type="ARBA" id="ARBA00022619"/>
    </source>
</evidence>
<evidence type="ECO:0000256" key="11">
    <source>
        <dbReference type="ARBA" id="ARBA00047550"/>
    </source>
</evidence>
<evidence type="ECO:0000256" key="3">
    <source>
        <dbReference type="ARBA" id="ARBA00009723"/>
    </source>
</evidence>
<dbReference type="EMBL" id="KZ805840">
    <property type="protein sequence ID" value="PVH91555.1"/>
    <property type="molecule type" value="Genomic_DNA"/>
</dbReference>
<accession>A0A2V1D0M9</accession>
<dbReference type="PANTHER" id="PTHR38011">
    <property type="entry name" value="DIHYDROFOLATE REDUCTASE FAMILY PROTEIN (AFU_ORTHOLOGUE AFUA_8G06820)"/>
    <property type="match status" value="1"/>
</dbReference>
<dbReference type="InterPro" id="IPR002734">
    <property type="entry name" value="RibDG_C"/>
</dbReference>
<dbReference type="SUPFAM" id="SSF53597">
    <property type="entry name" value="Dihydrofolate reductase-like"/>
    <property type="match status" value="1"/>
</dbReference>
<reference evidence="15 16" key="1">
    <citation type="journal article" date="2018" name="Sci. Rep.">
        <title>Comparative genomics provides insights into the lifestyle and reveals functional heterogeneity of dark septate endophytic fungi.</title>
        <authorList>
            <person name="Knapp D.G."/>
            <person name="Nemeth J.B."/>
            <person name="Barry K."/>
            <person name="Hainaut M."/>
            <person name="Henrissat B."/>
            <person name="Johnson J."/>
            <person name="Kuo A."/>
            <person name="Lim J.H.P."/>
            <person name="Lipzen A."/>
            <person name="Nolan M."/>
            <person name="Ohm R.A."/>
            <person name="Tamas L."/>
            <person name="Grigoriev I.V."/>
            <person name="Spatafora J.W."/>
            <person name="Nagy L.G."/>
            <person name="Kovacs G.M."/>
        </authorList>
    </citation>
    <scope>NUCLEOTIDE SEQUENCE [LARGE SCALE GENOMIC DNA]</scope>
    <source>
        <strain evidence="15 16">DSE2036</strain>
    </source>
</reference>
<evidence type="ECO:0000256" key="12">
    <source>
        <dbReference type="ARBA" id="ARBA00049020"/>
    </source>
</evidence>
<dbReference type="GO" id="GO:0008703">
    <property type="term" value="F:5-amino-6-(5-phosphoribosylamino)uracil reductase activity"/>
    <property type="evidence" value="ECO:0007669"/>
    <property type="project" value="InterPro"/>
</dbReference>
<dbReference type="GO" id="GO:0009231">
    <property type="term" value="P:riboflavin biosynthetic process"/>
    <property type="evidence" value="ECO:0007669"/>
    <property type="project" value="UniProtKB-KW"/>
</dbReference>
<evidence type="ECO:0000259" key="14">
    <source>
        <dbReference type="Pfam" id="PF01872"/>
    </source>
</evidence>
<dbReference type="Pfam" id="PF01872">
    <property type="entry name" value="RibD_C"/>
    <property type="match status" value="1"/>
</dbReference>
<evidence type="ECO:0000256" key="1">
    <source>
        <dbReference type="ARBA" id="ARBA00003555"/>
    </source>
</evidence>
<proteinExistence type="inferred from homology"/>
<dbReference type="AlphaFoldDB" id="A0A2V1D0M9"/>
<evidence type="ECO:0000256" key="4">
    <source>
        <dbReference type="ARBA" id="ARBA00012851"/>
    </source>
</evidence>
<feature type="domain" description="Bacterial bifunctional deaminase-reductase C-terminal" evidence="14">
    <location>
        <begin position="38"/>
        <end position="266"/>
    </location>
</feature>
<dbReference type="STRING" id="97972.A0A2V1D0M9"/>
<evidence type="ECO:0000256" key="5">
    <source>
        <dbReference type="ARBA" id="ARBA00015035"/>
    </source>
</evidence>
<evidence type="ECO:0000313" key="16">
    <source>
        <dbReference type="Proteomes" id="UP000244855"/>
    </source>
</evidence>
<evidence type="ECO:0000256" key="9">
    <source>
        <dbReference type="ARBA" id="ARBA00030073"/>
    </source>
</evidence>
<dbReference type="Gene3D" id="3.40.430.10">
    <property type="entry name" value="Dihydrofolate Reductase, subunit A"/>
    <property type="match status" value="1"/>
</dbReference>
<evidence type="ECO:0000256" key="2">
    <source>
        <dbReference type="ARBA" id="ARBA00005104"/>
    </source>
</evidence>
<dbReference type="Proteomes" id="UP000244855">
    <property type="component" value="Unassembled WGS sequence"/>
</dbReference>
<dbReference type="EC" id="1.1.1.302" evidence="4"/>
<evidence type="ECO:0000256" key="7">
    <source>
        <dbReference type="ARBA" id="ARBA00022857"/>
    </source>
</evidence>
<comment type="catalytic activity">
    <reaction evidence="11">
        <text>2,5-diamino-6-(1-D-ribitylamino)pyrimidin-4(3H)-one 5'-phosphate + NAD(+) = 2,5-diamino-6-(1-D-ribosylamino)pyrimidin-4(3H)-one 5'-phosphate + NADH + H(+)</text>
        <dbReference type="Rhea" id="RHEA:27274"/>
        <dbReference type="ChEBI" id="CHEBI:15378"/>
        <dbReference type="ChEBI" id="CHEBI:57540"/>
        <dbReference type="ChEBI" id="CHEBI:57945"/>
        <dbReference type="ChEBI" id="CHEBI:58890"/>
        <dbReference type="ChEBI" id="CHEBI:59545"/>
        <dbReference type="EC" id="1.1.1.302"/>
    </reaction>
</comment>
<dbReference type="PANTHER" id="PTHR38011:SF7">
    <property type="entry name" value="2,5-DIAMINO-6-RIBOSYLAMINO-4(3H)-PYRIMIDINONE 5'-PHOSPHATE REDUCTASE"/>
    <property type="match status" value="1"/>
</dbReference>
<gene>
    <name evidence="15" type="ORF">DM02DRAFT_337831</name>
</gene>
<protein>
    <recommendedName>
        <fullName evidence="5">2,5-diamino-6-ribosylamino-4(3H)-pyrimidinone 5'-phosphate reductase</fullName>
        <ecNumber evidence="4">1.1.1.302</ecNumber>
    </recommendedName>
    <alternativeName>
        <fullName evidence="10">2,5-diamino-6-(5-phospho-D-ribosylamino)pyrimidin-4(3H)-one reductase</fullName>
    </alternativeName>
    <alternativeName>
        <fullName evidence="9">2,5-diamino-6-ribitylamino-4(3H)-pyrimidinone 5'-phosphate synthase</fullName>
    </alternativeName>
</protein>
<dbReference type="OrthoDB" id="5432at2759"/>
<sequence length="270" mass="28792">MAKPREALNFPSSNSIHIDPYLPSTSPSSQPSSQPNKPFVTLTYATSLDSSLSLSPGVQTVLSGPESKAMTHYLRSKHDVILIGCGTAIADDPSLNCRIEGVGGYGGEGLQGQPRPIVLDSRGRWNVTRESKVVKLAGGGKGKAPWIFTMSEVGKERREILEGVGGQFVQLPGKDGMEWAEILKALGERGVQSVMIEGGGHVINTLLSPENASLVDSVIITLAPTWLGKGGVAVIPDERRNEQGSKIAVGRLRDVKWVPLGEDVVLCGRF</sequence>